<accession>A0AA36A2T8</accession>
<name>A0AA36A2T8_LACSI</name>
<sequence length="138" mass="15651">MTTAVAFLRLGLRFIKIDYFFLNRSLFYQIKTDIIGDLKLLIMDLEIGSRQNHIRSPLEFIAVSKEREEAMIYYPLEKKFYFVDDDALSPAPPSPPQFDKVKVEPNSMEDAKSKVDATPRSDSQPPPASEVAPTNVAP</sequence>
<protein>
    <submittedName>
        <fullName evidence="2">Uncharacterized protein</fullName>
    </submittedName>
</protein>
<evidence type="ECO:0000313" key="3">
    <source>
        <dbReference type="Proteomes" id="UP001177003"/>
    </source>
</evidence>
<proteinExistence type="predicted"/>
<feature type="region of interest" description="Disordered" evidence="1">
    <location>
        <begin position="87"/>
        <end position="138"/>
    </location>
</feature>
<dbReference type="AlphaFoldDB" id="A0AA36A2T8"/>
<feature type="compositionally biased region" description="Basic and acidic residues" evidence="1">
    <location>
        <begin position="99"/>
        <end position="119"/>
    </location>
</feature>
<dbReference type="EMBL" id="OX465085">
    <property type="protein sequence ID" value="CAI9302761.1"/>
    <property type="molecule type" value="Genomic_DNA"/>
</dbReference>
<dbReference type="Proteomes" id="UP001177003">
    <property type="component" value="Chromosome 9"/>
</dbReference>
<reference evidence="2" key="1">
    <citation type="submission" date="2023-04" db="EMBL/GenBank/DDBJ databases">
        <authorList>
            <person name="Vijverberg K."/>
            <person name="Xiong W."/>
            <person name="Schranz E."/>
        </authorList>
    </citation>
    <scope>NUCLEOTIDE SEQUENCE</scope>
</reference>
<keyword evidence="3" id="KW-1185">Reference proteome</keyword>
<gene>
    <name evidence="2" type="ORF">LSALG_LOCUS41234</name>
</gene>
<evidence type="ECO:0000313" key="2">
    <source>
        <dbReference type="EMBL" id="CAI9302761.1"/>
    </source>
</evidence>
<organism evidence="2 3">
    <name type="scientific">Lactuca saligna</name>
    <name type="common">Willowleaf lettuce</name>
    <dbReference type="NCBI Taxonomy" id="75948"/>
    <lineage>
        <taxon>Eukaryota</taxon>
        <taxon>Viridiplantae</taxon>
        <taxon>Streptophyta</taxon>
        <taxon>Embryophyta</taxon>
        <taxon>Tracheophyta</taxon>
        <taxon>Spermatophyta</taxon>
        <taxon>Magnoliopsida</taxon>
        <taxon>eudicotyledons</taxon>
        <taxon>Gunneridae</taxon>
        <taxon>Pentapetalae</taxon>
        <taxon>asterids</taxon>
        <taxon>campanulids</taxon>
        <taxon>Asterales</taxon>
        <taxon>Asteraceae</taxon>
        <taxon>Cichorioideae</taxon>
        <taxon>Cichorieae</taxon>
        <taxon>Lactucinae</taxon>
        <taxon>Lactuca</taxon>
    </lineage>
</organism>
<evidence type="ECO:0000256" key="1">
    <source>
        <dbReference type="SAM" id="MobiDB-lite"/>
    </source>
</evidence>